<evidence type="ECO:0000256" key="9">
    <source>
        <dbReference type="ARBA" id="ARBA00023012"/>
    </source>
</evidence>
<dbReference type="GO" id="GO:0000155">
    <property type="term" value="F:phosphorelay sensor kinase activity"/>
    <property type="evidence" value="ECO:0007669"/>
    <property type="project" value="InterPro"/>
</dbReference>
<dbReference type="Pfam" id="PF13493">
    <property type="entry name" value="DUF4118"/>
    <property type="match status" value="1"/>
</dbReference>
<keyword evidence="6 15" id="KW-0418">Kinase</keyword>
<comment type="subcellular location">
    <subcellularLocation>
        <location evidence="1">Membrane</location>
        <topology evidence="1">Multi-pass membrane protein</topology>
    </subcellularLocation>
</comment>
<dbReference type="RefSeq" id="WP_072832121.1">
    <property type="nucleotide sequence ID" value="NZ_FQXP01000008.1"/>
</dbReference>
<dbReference type="InterPro" id="IPR003852">
    <property type="entry name" value="Sig_transdc_His_kinase_KdpD_N"/>
</dbReference>
<dbReference type="InterPro" id="IPR003018">
    <property type="entry name" value="GAF"/>
</dbReference>
<dbReference type="PANTHER" id="PTHR45569">
    <property type="entry name" value="SENSOR PROTEIN KDPD"/>
    <property type="match status" value="1"/>
</dbReference>
<accession>A0A1M5XHR7</accession>
<evidence type="ECO:0000256" key="5">
    <source>
        <dbReference type="ARBA" id="ARBA00022741"/>
    </source>
</evidence>
<dbReference type="InterPro" id="IPR029016">
    <property type="entry name" value="GAF-like_dom_sf"/>
</dbReference>
<dbReference type="EMBL" id="FQXP01000008">
    <property type="protein sequence ID" value="SHH99360.1"/>
    <property type="molecule type" value="Genomic_DNA"/>
</dbReference>
<evidence type="ECO:0000256" key="3">
    <source>
        <dbReference type="ARBA" id="ARBA00022679"/>
    </source>
</evidence>
<dbReference type="Gene3D" id="3.40.50.300">
    <property type="entry name" value="P-loop containing nucleotide triphosphate hydrolases"/>
    <property type="match status" value="1"/>
</dbReference>
<reference evidence="15 16" key="1">
    <citation type="submission" date="2016-11" db="EMBL/GenBank/DDBJ databases">
        <authorList>
            <person name="Jaros S."/>
            <person name="Januszkiewicz K."/>
            <person name="Wedrychowicz H."/>
        </authorList>
    </citation>
    <scope>NUCLEOTIDE SEQUENCE [LARGE SCALE GENOMIC DNA]</scope>
    <source>
        <strain evidence="15 16">DSM 3089</strain>
    </source>
</reference>
<feature type="transmembrane region" description="Helical" evidence="11">
    <location>
        <begin position="469"/>
        <end position="488"/>
    </location>
</feature>
<evidence type="ECO:0000313" key="16">
    <source>
        <dbReference type="Proteomes" id="UP000184526"/>
    </source>
</evidence>
<dbReference type="AlphaFoldDB" id="A0A1M5XHR7"/>
<evidence type="ECO:0000313" key="15">
    <source>
        <dbReference type="EMBL" id="SHH99360.1"/>
    </source>
</evidence>
<sequence length="656" mass="74242">MKNMDLRPNPDELLKQVKVEGTEKGKLKIFFGYAAGVGKTYTMLQDAHDQFDKGRDVVIGYIEPHTRKETMQLVDGLAVLPPKIIEYKNIFLKEFDLEEALKRKPQLILVDELAHSNVEGTRNKKRYQDIEELLNAGIDVYTTVNVQHIESLNDIIKNLIKVVVRETVPDYIFDLADRVELIDIEPVELLKRFEEGKVYKADRIHTAFNNFFTENNLNMLREISMRRTAERIIKENEAKKSGKKNAGRKFMVILDRSNVSAKKIRSTARIAEGFRAPWIAVYVDNVKSDNESKTNNYITRNMLLAEQLGGQVVTLCGEDAALVVSEYAKESDITNIVIGKEINKNIFSKLFHEGLEDKLINLLEDKEFHIIPYTENKRAYKQRGKLSFKNTLELSTVDTIKMIVTLCTASLFSGVIAKIELGGPNIAMIYILSVVIVSRITSGYLYGILSTIIGIIGVTYFFSSPSFSFIFSYIIMLVIALIISTLTIKAKMQAKVSAVREQRTQALYEINKNLITIRGLKGIVRFTNDCIVKTFNRSTIFYLKDPAKGNRGVLKCIEDEEKKRFLSEKEKAVASWVFVNKKSAGSGTDTLMNAGAYYIPLISHDKVLGVIGVSSDKMNLLTQENKIFLQAITTQVAIALESQYIADNQRKMSLEV</sequence>
<dbReference type="InterPro" id="IPR025201">
    <property type="entry name" value="KdpD_TM"/>
</dbReference>
<dbReference type="SUPFAM" id="SSF52540">
    <property type="entry name" value="P-loop containing nucleoside triphosphate hydrolases"/>
    <property type="match status" value="1"/>
</dbReference>
<dbReference type="GO" id="GO:0005737">
    <property type="term" value="C:cytoplasm"/>
    <property type="evidence" value="ECO:0007669"/>
    <property type="project" value="UniProtKB-ARBA"/>
</dbReference>
<dbReference type="Pfam" id="PF02702">
    <property type="entry name" value="KdpD"/>
    <property type="match status" value="1"/>
</dbReference>
<feature type="domain" description="Sensor protein KdpD transmembrane" evidence="14">
    <location>
        <begin position="401"/>
        <end position="498"/>
    </location>
</feature>
<keyword evidence="10 11" id="KW-0472">Membrane</keyword>
<dbReference type="OrthoDB" id="9806130at2"/>
<dbReference type="InterPro" id="IPR027417">
    <property type="entry name" value="P-loop_NTPase"/>
</dbReference>
<protein>
    <submittedName>
        <fullName evidence="15">Two-component system, OmpR family, sensor histidine kinase KdpD</fullName>
    </submittedName>
</protein>
<dbReference type="Pfam" id="PF13492">
    <property type="entry name" value="GAF_3"/>
    <property type="match status" value="1"/>
</dbReference>
<dbReference type="InterPro" id="IPR038318">
    <property type="entry name" value="KdpD_sf"/>
</dbReference>
<evidence type="ECO:0000259" key="14">
    <source>
        <dbReference type="Pfam" id="PF13493"/>
    </source>
</evidence>
<dbReference type="Proteomes" id="UP000184526">
    <property type="component" value="Unassembled WGS sequence"/>
</dbReference>
<evidence type="ECO:0000259" key="12">
    <source>
        <dbReference type="Pfam" id="PF02702"/>
    </source>
</evidence>
<evidence type="ECO:0000256" key="7">
    <source>
        <dbReference type="ARBA" id="ARBA00022840"/>
    </source>
</evidence>
<evidence type="ECO:0000256" key="1">
    <source>
        <dbReference type="ARBA" id="ARBA00004141"/>
    </source>
</evidence>
<feature type="transmembrane region" description="Helical" evidence="11">
    <location>
        <begin position="444"/>
        <end position="463"/>
    </location>
</feature>
<evidence type="ECO:0000256" key="2">
    <source>
        <dbReference type="ARBA" id="ARBA00022553"/>
    </source>
</evidence>
<dbReference type="Gene3D" id="3.30.450.40">
    <property type="match status" value="1"/>
</dbReference>
<name>A0A1M5XHR7_9CLOT</name>
<feature type="domain" description="Signal transduction histidine kinase osmosensitive K+ channel sensor N-terminal" evidence="12">
    <location>
        <begin position="24"/>
        <end position="232"/>
    </location>
</feature>
<keyword evidence="8 11" id="KW-1133">Transmembrane helix</keyword>
<proteinExistence type="predicted"/>
<keyword evidence="9" id="KW-0902">Two-component regulatory system</keyword>
<dbReference type="GO" id="GO:0005886">
    <property type="term" value="C:plasma membrane"/>
    <property type="evidence" value="ECO:0007669"/>
    <property type="project" value="TreeGrafter"/>
</dbReference>
<feature type="transmembrane region" description="Helical" evidence="11">
    <location>
        <begin position="411"/>
        <end position="437"/>
    </location>
</feature>
<organism evidence="15 16">
    <name type="scientific">Clostridium collagenovorans DSM 3089</name>
    <dbReference type="NCBI Taxonomy" id="1121306"/>
    <lineage>
        <taxon>Bacteria</taxon>
        <taxon>Bacillati</taxon>
        <taxon>Bacillota</taxon>
        <taxon>Clostridia</taxon>
        <taxon>Eubacteriales</taxon>
        <taxon>Clostridiaceae</taxon>
        <taxon>Clostridium</taxon>
    </lineage>
</organism>
<evidence type="ECO:0000256" key="6">
    <source>
        <dbReference type="ARBA" id="ARBA00022777"/>
    </source>
</evidence>
<keyword evidence="2" id="KW-0597">Phosphoprotein</keyword>
<dbReference type="Gene3D" id="1.20.120.620">
    <property type="entry name" value="Backbone structure of the membrane domain of e. Coli histidine kinase receptor kdpd"/>
    <property type="match status" value="1"/>
</dbReference>
<evidence type="ECO:0000256" key="11">
    <source>
        <dbReference type="SAM" id="Phobius"/>
    </source>
</evidence>
<keyword evidence="16" id="KW-1185">Reference proteome</keyword>
<feature type="domain" description="GAF" evidence="13">
    <location>
        <begin position="562"/>
        <end position="641"/>
    </location>
</feature>
<dbReference type="FunFam" id="3.40.50.300:FF:000483">
    <property type="entry name" value="Sensor histidine kinase KdpD"/>
    <property type="match status" value="1"/>
</dbReference>
<evidence type="ECO:0000256" key="4">
    <source>
        <dbReference type="ARBA" id="ARBA00022692"/>
    </source>
</evidence>
<dbReference type="GO" id="GO:0005524">
    <property type="term" value="F:ATP binding"/>
    <property type="evidence" value="ECO:0007669"/>
    <property type="project" value="UniProtKB-KW"/>
</dbReference>
<keyword evidence="3" id="KW-0808">Transferase</keyword>
<keyword evidence="5" id="KW-0547">Nucleotide-binding</keyword>
<dbReference type="InterPro" id="IPR052023">
    <property type="entry name" value="Histidine_kinase_KdpD"/>
</dbReference>
<dbReference type="STRING" id="1121306.SAMN02745196_02264"/>
<evidence type="ECO:0000259" key="13">
    <source>
        <dbReference type="Pfam" id="PF13492"/>
    </source>
</evidence>
<keyword evidence="4 11" id="KW-0812">Transmembrane</keyword>
<gene>
    <name evidence="15" type="ORF">SAMN02745196_02264</name>
</gene>
<dbReference type="SUPFAM" id="SSF55781">
    <property type="entry name" value="GAF domain-like"/>
    <property type="match status" value="1"/>
</dbReference>
<dbReference type="PANTHER" id="PTHR45569:SF1">
    <property type="entry name" value="SENSOR PROTEIN KDPD"/>
    <property type="match status" value="1"/>
</dbReference>
<evidence type="ECO:0000256" key="10">
    <source>
        <dbReference type="ARBA" id="ARBA00023136"/>
    </source>
</evidence>
<evidence type="ECO:0000256" key="8">
    <source>
        <dbReference type="ARBA" id="ARBA00022989"/>
    </source>
</evidence>
<keyword evidence="7" id="KW-0067">ATP-binding</keyword>